<comment type="subcellular location">
    <subcellularLocation>
        <location evidence="1">Cell membrane</location>
        <topology evidence="1">Multi-pass membrane protein</topology>
    </subcellularLocation>
</comment>
<evidence type="ECO:0000256" key="6">
    <source>
        <dbReference type="ARBA" id="ARBA00043993"/>
    </source>
</evidence>
<evidence type="ECO:0000256" key="4">
    <source>
        <dbReference type="ARBA" id="ARBA00022989"/>
    </source>
</evidence>
<dbReference type="InterPro" id="IPR049453">
    <property type="entry name" value="Memb_transporter_dom"/>
</dbReference>
<dbReference type="InterPro" id="IPR010019">
    <property type="entry name" value="Integral_membrane_YccS"/>
</dbReference>
<dbReference type="Pfam" id="PF12805">
    <property type="entry name" value="FUSC-like"/>
    <property type="match status" value="1"/>
</dbReference>
<evidence type="ECO:0000256" key="1">
    <source>
        <dbReference type="ARBA" id="ARBA00004651"/>
    </source>
</evidence>
<evidence type="ECO:0000259" key="9">
    <source>
        <dbReference type="Pfam" id="PF13515"/>
    </source>
</evidence>
<evidence type="ECO:0000256" key="5">
    <source>
        <dbReference type="ARBA" id="ARBA00023136"/>
    </source>
</evidence>
<comment type="similarity">
    <text evidence="6">Belongs to the YccS/YhfK family.</text>
</comment>
<dbReference type="Pfam" id="PF13515">
    <property type="entry name" value="FUSC_2"/>
    <property type="match status" value="1"/>
</dbReference>
<protein>
    <submittedName>
        <fullName evidence="10">Uncharacterized protein</fullName>
    </submittedName>
</protein>
<feature type="domain" description="Integral membrane bound transporter" evidence="9">
    <location>
        <begin position="404"/>
        <end position="523"/>
    </location>
</feature>
<dbReference type="PANTHER" id="PTHR30509">
    <property type="entry name" value="P-HYDROXYBENZOIC ACID EFFLUX PUMP SUBUNIT-RELATED"/>
    <property type="match status" value="1"/>
</dbReference>
<dbReference type="PANTHER" id="PTHR30509:SF8">
    <property type="entry name" value="INNER MEMBRANE PROTEIN YCCS"/>
    <property type="match status" value="1"/>
</dbReference>
<evidence type="ECO:0000256" key="3">
    <source>
        <dbReference type="ARBA" id="ARBA00022692"/>
    </source>
</evidence>
<keyword evidence="2" id="KW-1003">Cell membrane</keyword>
<feature type="transmembrane region" description="Helical" evidence="7">
    <location>
        <begin position="440"/>
        <end position="458"/>
    </location>
</feature>
<keyword evidence="3 7" id="KW-0812">Transmembrane</keyword>
<feature type="transmembrane region" description="Helical" evidence="7">
    <location>
        <begin position="15"/>
        <end position="34"/>
    </location>
</feature>
<evidence type="ECO:0000259" key="8">
    <source>
        <dbReference type="Pfam" id="PF12805"/>
    </source>
</evidence>
<proteinExistence type="inferred from homology"/>
<dbReference type="EMBL" id="LKHS01000005">
    <property type="protein sequence ID" value="KQH86657.1"/>
    <property type="molecule type" value="Genomic_DNA"/>
</dbReference>
<keyword evidence="5 7" id="KW-0472">Membrane</keyword>
<accession>A0A0Q2MF75</accession>
<dbReference type="RefSeq" id="WP_055465613.1">
    <property type="nucleotide sequence ID" value="NZ_CP119522.1"/>
</dbReference>
<evidence type="ECO:0000256" key="7">
    <source>
        <dbReference type="SAM" id="Phobius"/>
    </source>
</evidence>
<feature type="transmembrane region" description="Helical" evidence="7">
    <location>
        <begin position="137"/>
        <end position="154"/>
    </location>
</feature>
<feature type="transmembrane region" description="Helical" evidence="7">
    <location>
        <begin position="515"/>
        <end position="533"/>
    </location>
</feature>
<feature type="transmembrane region" description="Helical" evidence="7">
    <location>
        <begin position="67"/>
        <end position="84"/>
    </location>
</feature>
<reference evidence="10 11" key="1">
    <citation type="submission" date="2015-08" db="EMBL/GenBank/DDBJ databases">
        <title>Antibacterial properties of a collection of Vibrionaceae strains.</title>
        <authorList>
            <person name="Giubergia S."/>
        </authorList>
    </citation>
    <scope>NUCLEOTIDE SEQUENCE [LARGE SCALE GENOMIC DNA]</scope>
    <source>
        <strain evidence="10 11">S0821</strain>
    </source>
</reference>
<evidence type="ECO:0000313" key="10">
    <source>
        <dbReference type="EMBL" id="KQH86657.1"/>
    </source>
</evidence>
<name>A0A0Q2MF75_VIBFU</name>
<gene>
    <name evidence="10" type="ORF">AMR76_06085</name>
</gene>
<sequence length="717" mass="81120">MQLLNQLRLYWANKTFNYCVLILITLLGVVIPAWHYNLNTWVTPLILGVIAAALAERDDSFTGRLKSITLTFICFAIAAFSIEILFRTPILFAIGLFISTFGFIMLGAMGSRYASIAFGSLLIAIYTMLGAHQSTNIWFQPLLLLTGSAWYYLVSMIWHAFWPMQPVQQDLANVFVQLANYFEAKSKLFHPVSNLVPQPHRITEANLNAATVNALNQAKATFLTRSKRGHVDSTSDRFLKIYFLAQDIHERASSTHYRYQDLADNFGRTDVLFRFRHLLETQAKACREIAHSIRIGRSYQHGSESVLALDELQLSLTYLQEQKRPEWKMLLAQLGYLFNNLATVEKQLCNVSNPDVSKPEEDVLDDTEAHTLKTLWLRIKANLNQDSLLFRHAVRMSIALTLGYGILQGLGLERGYWILLTTLFVCQPNYAATRQKLTSRIIGTLAGLLIGVPLLTFFPSQESQLVLIVFSGVMFFAFRLNNYGYATGFITLLVLFCFNQLGEGFAVVLPRLADTLIGCALAVGAVIFILPDWQSKRLHKVMADAIDANKQYLGQIIGQYRIGKKDNLTYRIARRNAHNQDAALAAAVSNMLAEPGKYRTATDESFRFLTLNHALLSYISALGAHRTRIDDETVHQLVLDSHRVIHQHLDILYQQLFTHCGDCDTSTIEDAGLEKRLAEWREEDDSSARMVLQQLHLIYRMLPELHSLASKFAVRVG</sequence>
<dbReference type="AlphaFoldDB" id="A0A0Q2MF75"/>
<dbReference type="InParanoid" id="A0A0Q2MF75"/>
<dbReference type="InterPro" id="IPR032692">
    <property type="entry name" value="YccS_N"/>
</dbReference>
<dbReference type="Proteomes" id="UP000051221">
    <property type="component" value="Unassembled WGS sequence"/>
</dbReference>
<keyword evidence="4 7" id="KW-1133">Transmembrane helix</keyword>
<evidence type="ECO:0000256" key="2">
    <source>
        <dbReference type="ARBA" id="ARBA00022475"/>
    </source>
</evidence>
<comment type="caution">
    <text evidence="10">The sequence shown here is derived from an EMBL/GenBank/DDBJ whole genome shotgun (WGS) entry which is preliminary data.</text>
</comment>
<feature type="domain" description="Integral membrane protein YccS N-terminal" evidence="8">
    <location>
        <begin position="68"/>
        <end position="348"/>
    </location>
</feature>
<dbReference type="InterPro" id="IPR010020">
    <property type="entry name" value="Integral_membrane_YCCS_YHJK"/>
</dbReference>
<dbReference type="NCBIfam" id="TIGR01667">
    <property type="entry name" value="YCCS_YHFK"/>
    <property type="match status" value="1"/>
</dbReference>
<dbReference type="GO" id="GO:0005886">
    <property type="term" value="C:plasma membrane"/>
    <property type="evidence" value="ECO:0007669"/>
    <property type="project" value="UniProtKB-SubCell"/>
</dbReference>
<keyword evidence="11" id="KW-1185">Reference proteome</keyword>
<organism evidence="10 11">
    <name type="scientific">Vibrio furnissii</name>
    <dbReference type="NCBI Taxonomy" id="29494"/>
    <lineage>
        <taxon>Bacteria</taxon>
        <taxon>Pseudomonadati</taxon>
        <taxon>Pseudomonadota</taxon>
        <taxon>Gammaproteobacteria</taxon>
        <taxon>Vibrionales</taxon>
        <taxon>Vibrionaceae</taxon>
        <taxon>Vibrio</taxon>
    </lineage>
</organism>
<dbReference type="NCBIfam" id="TIGR01666">
    <property type="entry name" value="YCCS"/>
    <property type="match status" value="1"/>
</dbReference>
<evidence type="ECO:0000313" key="11">
    <source>
        <dbReference type="Proteomes" id="UP000051221"/>
    </source>
</evidence>
<feature type="transmembrane region" description="Helical" evidence="7">
    <location>
        <begin position="90"/>
        <end position="106"/>
    </location>
</feature>
<feature type="transmembrane region" description="Helical" evidence="7">
    <location>
        <begin position="113"/>
        <end position="131"/>
    </location>
</feature>
<dbReference type="FunCoup" id="A0A0Q2MF75">
    <property type="interactions" value="67"/>
</dbReference>
<feature type="transmembrane region" description="Helical" evidence="7">
    <location>
        <begin position="388"/>
        <end position="410"/>
    </location>
</feature>